<name>Q6IH50_DROME</name>
<protein>
    <submittedName>
        <fullName evidence="2">HDC03333</fullName>
    </submittedName>
</protein>
<keyword evidence="1" id="KW-0732">Signal</keyword>
<dbReference type="AlphaFoldDB" id="Q6IH50"/>
<proteinExistence type="predicted"/>
<feature type="signal peptide" evidence="1">
    <location>
        <begin position="1"/>
        <end position="35"/>
    </location>
</feature>
<evidence type="ECO:0000256" key="1">
    <source>
        <dbReference type="SAM" id="SignalP"/>
    </source>
</evidence>
<organism evidence="2">
    <name type="scientific">Drosophila melanogaster</name>
    <name type="common">Fruit fly</name>
    <dbReference type="NCBI Taxonomy" id="7227"/>
    <lineage>
        <taxon>Eukaryota</taxon>
        <taxon>Metazoa</taxon>
        <taxon>Ecdysozoa</taxon>
        <taxon>Arthropoda</taxon>
        <taxon>Hexapoda</taxon>
        <taxon>Insecta</taxon>
        <taxon>Pterygota</taxon>
        <taxon>Neoptera</taxon>
        <taxon>Endopterygota</taxon>
        <taxon>Diptera</taxon>
        <taxon>Brachycera</taxon>
        <taxon>Muscomorpha</taxon>
        <taxon>Ephydroidea</taxon>
        <taxon>Drosophilidae</taxon>
        <taxon>Drosophila</taxon>
        <taxon>Sophophora</taxon>
    </lineage>
</organism>
<accession>Q6IH50</accession>
<dbReference type="EMBL" id="BK003566">
    <property type="protein sequence ID" value="DAA03765.1"/>
    <property type="molecule type" value="Genomic_DNA"/>
</dbReference>
<reference evidence="2" key="1">
    <citation type="journal article" date="2003" name="Genome Biol.">
        <title>An integrated gene annotation and transcriptional profiling approach towards the full gene content of the Drosophila genome.</title>
        <authorList>
            <person name="Hild M."/>
            <person name="Beckmann B."/>
            <person name="Haas S.A."/>
            <person name="Koch B."/>
            <person name="Solovyev V."/>
            <person name="Busold C."/>
            <person name="Fellenberg K."/>
            <person name="Boutros M."/>
            <person name="Vingron M."/>
            <person name="Sauer F."/>
            <person name="Hoheisel J.D."/>
            <person name="Paro R."/>
        </authorList>
    </citation>
    <scope>NUCLEOTIDE SEQUENCE</scope>
</reference>
<evidence type="ECO:0000313" key="2">
    <source>
        <dbReference type="EMBL" id="DAA03765.1"/>
    </source>
</evidence>
<sequence length="121" mass="13075">MKTASDIRLTSCMQHSMLQILCGLLLRLWIQRGACSVPADVFTWNSSSGFGIANAAPAAAHRIWRSYVGAARSGHEPDGKLGLKWPQNTCCQSSMAVVTRAGQDAEKSTVEPWKVKLSDGV</sequence>
<feature type="chain" id="PRO_5004275801" evidence="1">
    <location>
        <begin position="36"/>
        <end position="121"/>
    </location>
</feature>
<gene>
    <name evidence="2" type="ORF">HDC03333</name>
</gene>